<dbReference type="Proteomes" id="UP001216150">
    <property type="component" value="Unassembled WGS sequence"/>
</dbReference>
<proteinExistence type="predicted"/>
<feature type="region of interest" description="Disordered" evidence="1">
    <location>
        <begin position="153"/>
        <end position="172"/>
    </location>
</feature>
<comment type="caution">
    <text evidence="2">The sequence shown here is derived from an EMBL/GenBank/DDBJ whole genome shotgun (WGS) entry which is preliminary data.</text>
</comment>
<protein>
    <submittedName>
        <fullName evidence="2">Uncharacterized protein</fullName>
    </submittedName>
</protein>
<evidence type="ECO:0000313" key="2">
    <source>
        <dbReference type="EMBL" id="KAJ5569286.1"/>
    </source>
</evidence>
<evidence type="ECO:0000313" key="3">
    <source>
        <dbReference type="Proteomes" id="UP001216150"/>
    </source>
</evidence>
<reference evidence="2 3" key="1">
    <citation type="journal article" date="2023" name="IMA Fungus">
        <title>Comparative genomic study of the Penicillium genus elucidates a diverse pangenome and 15 lateral gene transfer events.</title>
        <authorList>
            <person name="Petersen C."/>
            <person name="Sorensen T."/>
            <person name="Nielsen M.R."/>
            <person name="Sondergaard T.E."/>
            <person name="Sorensen J.L."/>
            <person name="Fitzpatrick D.A."/>
            <person name="Frisvad J.C."/>
            <person name="Nielsen K.L."/>
        </authorList>
    </citation>
    <scope>NUCLEOTIDE SEQUENCE [LARGE SCALE GENOMIC DNA]</scope>
    <source>
        <strain evidence="2 3">IBT 29057</strain>
    </source>
</reference>
<gene>
    <name evidence="2" type="ORF">N7450_011772</name>
</gene>
<dbReference type="EMBL" id="JAQJAC010000010">
    <property type="protein sequence ID" value="KAJ5569286.1"/>
    <property type="molecule type" value="Genomic_DNA"/>
</dbReference>
<accession>A0AAD6GL91</accession>
<name>A0AAD6GL91_9EURO</name>
<dbReference type="AlphaFoldDB" id="A0AAD6GL91"/>
<keyword evidence="3" id="KW-1185">Reference proteome</keyword>
<organism evidence="2 3">
    <name type="scientific">Penicillium hetheringtonii</name>
    <dbReference type="NCBI Taxonomy" id="911720"/>
    <lineage>
        <taxon>Eukaryota</taxon>
        <taxon>Fungi</taxon>
        <taxon>Dikarya</taxon>
        <taxon>Ascomycota</taxon>
        <taxon>Pezizomycotina</taxon>
        <taxon>Eurotiomycetes</taxon>
        <taxon>Eurotiomycetidae</taxon>
        <taxon>Eurotiales</taxon>
        <taxon>Aspergillaceae</taxon>
        <taxon>Penicillium</taxon>
    </lineage>
</organism>
<sequence>MSQFNEDNCGPEGLPLSVKRYIYRRDEFPQIIDFERERLRRSLHPIRTKSNGMFHDVNLDYLEVSEDVFEYVVFSIDNSTYNRDFLDPNNEPKLSIRTIFDQHINSFTIKMVFHEHEELSVALETAIGDALSPMGLKRSIYHYCSITSSLANGSKQPDAAWGPRRPPPGTSRRSTVVVETAITETNAKLRRDVDRWLDPINGLAKIVLAIKADRRRPKISIERWQYTGVNSEIEPVQKIEITESSEGDEVTVIGGATSYSLLISLPQIRRTS</sequence>
<evidence type="ECO:0000256" key="1">
    <source>
        <dbReference type="SAM" id="MobiDB-lite"/>
    </source>
</evidence>